<dbReference type="HAMAP" id="MF_00652">
    <property type="entry name" value="UPF0246"/>
    <property type="match status" value="1"/>
</dbReference>
<dbReference type="Proteomes" id="UP000184226">
    <property type="component" value="Unassembled WGS sequence"/>
</dbReference>
<name>A0A1M5YY72_9BURK</name>
<evidence type="ECO:0000256" key="1">
    <source>
        <dbReference type="HAMAP-Rule" id="MF_00652"/>
    </source>
</evidence>
<evidence type="ECO:0000313" key="3">
    <source>
        <dbReference type="Proteomes" id="UP000184226"/>
    </source>
</evidence>
<organism evidence="2 3">
    <name type="scientific">Pollutimonas bauzanensis</name>
    <dbReference type="NCBI Taxonomy" id="658167"/>
    <lineage>
        <taxon>Bacteria</taxon>
        <taxon>Pseudomonadati</taxon>
        <taxon>Pseudomonadota</taxon>
        <taxon>Betaproteobacteria</taxon>
        <taxon>Burkholderiales</taxon>
        <taxon>Alcaligenaceae</taxon>
        <taxon>Pollutimonas</taxon>
    </lineage>
</organism>
<dbReference type="PANTHER" id="PTHR30283">
    <property type="entry name" value="PEROXIDE STRESS RESPONSE PROTEIN YAAA"/>
    <property type="match status" value="1"/>
</dbReference>
<gene>
    <name evidence="2" type="ORF">SAMN04488135_11151</name>
</gene>
<dbReference type="PANTHER" id="PTHR30283:SF4">
    <property type="entry name" value="PEROXIDE STRESS RESISTANCE PROTEIN YAAA"/>
    <property type="match status" value="1"/>
</dbReference>
<keyword evidence="3" id="KW-1185">Reference proteome</keyword>
<dbReference type="AlphaFoldDB" id="A0A1M5YY72"/>
<sequence>MLLLLSPAKKLDYDSSVRTTLHTQPLFIEQARDLIQVLKKKSASEIAGLMKLSEALAKLNVERYAAWKPVFDQTNARQAVLAFNGDVYEGLDASSLSDAQLKWAQDHVALLSGLYGVLRPLDLMRPYRLEMGTRLETRKGATLYDFWRPAIAPYLNSRLAELAKGKAGKGKAVVLNLASEEYFKSVDLKALQADVVQCVFQDFKNGAWKVISFHAKRARGLMARHVVENRITDPAKLRGFASEGYAFDSAVSSPAKLVFRRAGQDKS</sequence>
<accession>A0A1M5YY72</accession>
<dbReference type="OrthoDB" id="9777133at2"/>
<dbReference type="RefSeq" id="WP_073105813.1">
    <property type="nucleotide sequence ID" value="NZ_FQXE01000011.1"/>
</dbReference>
<reference evidence="2 3" key="1">
    <citation type="submission" date="2016-11" db="EMBL/GenBank/DDBJ databases">
        <authorList>
            <person name="Jaros S."/>
            <person name="Januszkiewicz K."/>
            <person name="Wedrychowicz H."/>
        </authorList>
    </citation>
    <scope>NUCLEOTIDE SEQUENCE [LARGE SCALE GENOMIC DNA]</scope>
    <source>
        <strain evidence="2 3">CGMCC 1.10190</strain>
    </source>
</reference>
<proteinExistence type="inferred from homology"/>
<dbReference type="EMBL" id="FQXE01000011">
    <property type="protein sequence ID" value="SHI16804.1"/>
    <property type="molecule type" value="Genomic_DNA"/>
</dbReference>
<dbReference type="GO" id="GO:0033194">
    <property type="term" value="P:response to hydroperoxide"/>
    <property type="evidence" value="ECO:0007669"/>
    <property type="project" value="TreeGrafter"/>
</dbReference>
<dbReference type="InterPro" id="IPR005583">
    <property type="entry name" value="YaaA"/>
</dbReference>
<dbReference type="STRING" id="658167.SAMN04488135_11151"/>
<comment type="similarity">
    <text evidence="1">Belongs to the UPF0246 family.</text>
</comment>
<dbReference type="GO" id="GO:0005829">
    <property type="term" value="C:cytosol"/>
    <property type="evidence" value="ECO:0007669"/>
    <property type="project" value="TreeGrafter"/>
</dbReference>
<protein>
    <recommendedName>
        <fullName evidence="1">UPF0246 protein SAMN04488135_11151</fullName>
    </recommendedName>
</protein>
<dbReference type="NCBIfam" id="NF002542">
    <property type="entry name" value="PRK02101.1-3"/>
    <property type="match status" value="1"/>
</dbReference>
<dbReference type="Pfam" id="PF03883">
    <property type="entry name" value="H2O2_YaaD"/>
    <property type="match status" value="1"/>
</dbReference>
<evidence type="ECO:0000313" key="2">
    <source>
        <dbReference type="EMBL" id="SHI16804.1"/>
    </source>
</evidence>